<keyword evidence="5 11" id="KW-0812">Transmembrane</keyword>
<dbReference type="InterPro" id="IPR012910">
    <property type="entry name" value="Plug_dom"/>
</dbReference>
<keyword evidence="3 11" id="KW-1134">Transmembrane beta strand</keyword>
<keyword evidence="9 11" id="KW-0472">Membrane</keyword>
<dbReference type="GO" id="GO:0006826">
    <property type="term" value="P:iron ion transport"/>
    <property type="evidence" value="ECO:0007669"/>
    <property type="project" value="UniProtKB-KW"/>
</dbReference>
<keyword evidence="18" id="KW-1185">Reference proteome</keyword>
<name>A0A845AFG1_9SPHN</name>
<dbReference type="PANTHER" id="PTHR32552:SF81">
    <property type="entry name" value="TONB-DEPENDENT OUTER MEMBRANE RECEPTOR"/>
    <property type="match status" value="1"/>
</dbReference>
<dbReference type="InterPro" id="IPR039426">
    <property type="entry name" value="TonB-dep_rcpt-like"/>
</dbReference>
<evidence type="ECO:0000256" key="14">
    <source>
        <dbReference type="SAM" id="SignalP"/>
    </source>
</evidence>
<keyword evidence="14" id="KW-0732">Signal</keyword>
<evidence type="ECO:0000256" key="12">
    <source>
        <dbReference type="RuleBase" id="RU003357"/>
    </source>
</evidence>
<evidence type="ECO:0000256" key="5">
    <source>
        <dbReference type="ARBA" id="ARBA00022692"/>
    </source>
</evidence>
<evidence type="ECO:0000256" key="4">
    <source>
        <dbReference type="ARBA" id="ARBA00022496"/>
    </source>
</evidence>
<dbReference type="RefSeq" id="WP_160753564.1">
    <property type="nucleotide sequence ID" value="NZ_WTYA01000007.1"/>
</dbReference>
<comment type="caution">
    <text evidence="17">The sequence shown here is derived from an EMBL/GenBank/DDBJ whole genome shotgun (WGS) entry which is preliminary data.</text>
</comment>
<evidence type="ECO:0000256" key="7">
    <source>
        <dbReference type="ARBA" id="ARBA00023065"/>
    </source>
</evidence>
<evidence type="ECO:0000313" key="17">
    <source>
        <dbReference type="EMBL" id="MXP29282.1"/>
    </source>
</evidence>
<keyword evidence="2 11" id="KW-0813">Transport</keyword>
<evidence type="ECO:0000256" key="13">
    <source>
        <dbReference type="SAM" id="MobiDB-lite"/>
    </source>
</evidence>
<evidence type="ECO:0000256" key="2">
    <source>
        <dbReference type="ARBA" id="ARBA00022448"/>
    </source>
</evidence>
<dbReference type="PROSITE" id="PS51257">
    <property type="entry name" value="PROKAR_LIPOPROTEIN"/>
    <property type="match status" value="1"/>
</dbReference>
<proteinExistence type="inferred from homology"/>
<accession>A0A845AFG1</accession>
<dbReference type="OrthoDB" id="7313036at2"/>
<keyword evidence="7" id="KW-0406">Ion transport</keyword>
<evidence type="ECO:0000256" key="3">
    <source>
        <dbReference type="ARBA" id="ARBA00022452"/>
    </source>
</evidence>
<dbReference type="PROSITE" id="PS52016">
    <property type="entry name" value="TONB_DEPENDENT_REC_3"/>
    <property type="match status" value="1"/>
</dbReference>
<evidence type="ECO:0000256" key="11">
    <source>
        <dbReference type="PROSITE-ProRule" id="PRU01360"/>
    </source>
</evidence>
<dbReference type="CDD" id="cd01347">
    <property type="entry name" value="ligand_gated_channel"/>
    <property type="match status" value="1"/>
</dbReference>
<evidence type="ECO:0000256" key="10">
    <source>
        <dbReference type="ARBA" id="ARBA00023237"/>
    </source>
</evidence>
<evidence type="ECO:0000256" key="6">
    <source>
        <dbReference type="ARBA" id="ARBA00023004"/>
    </source>
</evidence>
<feature type="region of interest" description="Disordered" evidence="13">
    <location>
        <begin position="28"/>
        <end position="53"/>
    </location>
</feature>
<dbReference type="Proteomes" id="UP000439780">
    <property type="component" value="Unassembled WGS sequence"/>
</dbReference>
<sequence length="768" mass="84929">MNRKTLLRYSALAGVSALACATQAIAHTADASPKDEQAQVENSAQDRTSDPKVDRIASDDTREIVVTAQRRAQLATDVPISLTAFDAAAIQKQNVKGLDDYFAKAPNVSFLSTGARDRKEISIRGVTNQLSADAIPRTSTFGFYIDDFNVSTGTVNPEIVDIKRIEVLRGPQGTYFGRNAVGGAINIVTNQANTQRFEGEASAAYSSFNTIDVSGVLNTPIVRDKVALRLVGRYEHSDGNIKNINPIGGGNDSDYYYGKAMLRFTPTDQLTIDLVGTYTKERVGMREGVPSGVLGQTALAVVYPGVVDPQADPDGVGFFPQNDNRVNFNRPQRVGTEFYYVTGRIKYDTDAFSITSITGYINSKQFLQGDIDGSSHDYYYETKPIDRDSFSTETRIQSPDDGRAFSWTVGGMYARDAGAINQFTYTGADNPFGLPADLQITSTQNSGKSESWAIFAQGQYDLTQKLSFTAGGRYTHEKVTVSQFNTSSGNVNGVVNDSASFNNFSPRFTLAYKLADRTNVYATASRGFKAGGVQINPNINDTSYAPETLWNYELGFKTQTADRKLLLNVALFYMDWKDLQTEFAVAQVNGSVITFYSGIENAASAHSMGVELDAAYRITPDFQIGGTVGYLDAKFDNYQNAYINGQVVDLSDRRMPNSPKWTLSAFTEYNFTPVKDVDAYVRGEWFYRDMIYSDKAALLYNIWPYRVPSYDQFNLRAGFTKGNLDFQIYGENIFKNRYFTNAYEKAFAGGLYVQPSVRNIGARVTVHF</sequence>
<evidence type="ECO:0000256" key="1">
    <source>
        <dbReference type="ARBA" id="ARBA00004571"/>
    </source>
</evidence>
<evidence type="ECO:0000256" key="9">
    <source>
        <dbReference type="ARBA" id="ARBA00023136"/>
    </source>
</evidence>
<dbReference type="EMBL" id="WTYA01000007">
    <property type="protein sequence ID" value="MXP29282.1"/>
    <property type="molecule type" value="Genomic_DNA"/>
</dbReference>
<evidence type="ECO:0000259" key="15">
    <source>
        <dbReference type="Pfam" id="PF00593"/>
    </source>
</evidence>
<dbReference type="InterPro" id="IPR036942">
    <property type="entry name" value="Beta-barrel_TonB_sf"/>
</dbReference>
<keyword evidence="6" id="KW-0408">Iron</keyword>
<organism evidence="17 18">
    <name type="scientific">Qipengyuania algicida</name>
    <dbReference type="NCBI Taxonomy" id="1836209"/>
    <lineage>
        <taxon>Bacteria</taxon>
        <taxon>Pseudomonadati</taxon>
        <taxon>Pseudomonadota</taxon>
        <taxon>Alphaproteobacteria</taxon>
        <taxon>Sphingomonadales</taxon>
        <taxon>Erythrobacteraceae</taxon>
        <taxon>Qipengyuania</taxon>
    </lineage>
</organism>
<feature type="chain" id="PRO_5032710588" evidence="14">
    <location>
        <begin position="27"/>
        <end position="768"/>
    </location>
</feature>
<dbReference type="SUPFAM" id="SSF56935">
    <property type="entry name" value="Porins"/>
    <property type="match status" value="1"/>
</dbReference>
<reference evidence="17 18" key="1">
    <citation type="submission" date="2019-12" db="EMBL/GenBank/DDBJ databases">
        <title>Genomic-based taxomic classification of the family Erythrobacteraceae.</title>
        <authorList>
            <person name="Xu L."/>
        </authorList>
    </citation>
    <scope>NUCLEOTIDE SEQUENCE [LARGE SCALE GENOMIC DNA]</scope>
    <source>
        <strain evidence="17 18">KEMB 9005-328</strain>
    </source>
</reference>
<evidence type="ECO:0000313" key="18">
    <source>
        <dbReference type="Proteomes" id="UP000439780"/>
    </source>
</evidence>
<feature type="domain" description="TonB-dependent receptor-like beta-barrel" evidence="15">
    <location>
        <begin position="320"/>
        <end position="733"/>
    </location>
</feature>
<feature type="signal peptide" evidence="14">
    <location>
        <begin position="1"/>
        <end position="26"/>
    </location>
</feature>
<keyword evidence="8 12" id="KW-0798">TonB box</keyword>
<dbReference type="InterPro" id="IPR000531">
    <property type="entry name" value="Beta-barrel_TonB"/>
</dbReference>
<protein>
    <submittedName>
        <fullName evidence="17">TonB-dependent receptor</fullName>
    </submittedName>
</protein>
<dbReference type="Gene3D" id="2.40.170.20">
    <property type="entry name" value="TonB-dependent receptor, beta-barrel domain"/>
    <property type="match status" value="1"/>
</dbReference>
<dbReference type="PANTHER" id="PTHR32552">
    <property type="entry name" value="FERRICHROME IRON RECEPTOR-RELATED"/>
    <property type="match status" value="1"/>
</dbReference>
<dbReference type="AlphaFoldDB" id="A0A845AFG1"/>
<evidence type="ECO:0000256" key="8">
    <source>
        <dbReference type="ARBA" id="ARBA00023077"/>
    </source>
</evidence>
<dbReference type="Pfam" id="PF00593">
    <property type="entry name" value="TonB_dep_Rec_b-barrel"/>
    <property type="match status" value="1"/>
</dbReference>
<comment type="similarity">
    <text evidence="11 12">Belongs to the TonB-dependent receptor family.</text>
</comment>
<gene>
    <name evidence="17" type="ORF">GRI58_10665</name>
</gene>
<dbReference type="Pfam" id="PF07715">
    <property type="entry name" value="Plug"/>
    <property type="match status" value="1"/>
</dbReference>
<keyword evidence="17" id="KW-0675">Receptor</keyword>
<comment type="subcellular location">
    <subcellularLocation>
        <location evidence="1 11">Cell outer membrane</location>
        <topology evidence="1 11">Multi-pass membrane protein</topology>
    </subcellularLocation>
</comment>
<feature type="domain" description="TonB-dependent receptor plug" evidence="16">
    <location>
        <begin position="77"/>
        <end position="184"/>
    </location>
</feature>
<evidence type="ECO:0000259" key="16">
    <source>
        <dbReference type="Pfam" id="PF07715"/>
    </source>
</evidence>
<keyword evidence="4" id="KW-0410">Iron transport</keyword>
<dbReference type="GO" id="GO:0009279">
    <property type="term" value="C:cell outer membrane"/>
    <property type="evidence" value="ECO:0007669"/>
    <property type="project" value="UniProtKB-SubCell"/>
</dbReference>
<keyword evidence="10 11" id="KW-0998">Cell outer membrane</keyword>